<name>A0A061GR39_THECC</name>
<evidence type="ECO:0000313" key="2">
    <source>
        <dbReference type="EMBL" id="EOY31986.1"/>
    </source>
</evidence>
<dbReference type="PANTHER" id="PTHR48258:SF3">
    <property type="entry name" value="FK506-BINDING PROTEIN 4-LIKE ISOFORM X1"/>
    <property type="match status" value="1"/>
</dbReference>
<accession>A0A061GR39</accession>
<sequence>MSVNWDVAAIVMGLREVPGRDNFDVMNIEHNVFDNIFNTMMDVPRKTKNNIKCEVESQQTHHSIIGLKNISCYNDYNGDIFELLVNIVELEYFGVNKQVVLFKCHWFDIDKGLQVYLVHGLVKIRHNSILASNEPFVLIEQVTQLYYTSSPSKRRDQCDWWAMLKMKARSRFPITDNEQSDGKTIDLNKRVY</sequence>
<dbReference type="InterPro" id="IPR025312">
    <property type="entry name" value="DUF4216"/>
</dbReference>
<dbReference type="EMBL" id="CM001887">
    <property type="protein sequence ID" value="EOY31986.1"/>
    <property type="molecule type" value="Genomic_DNA"/>
</dbReference>
<dbReference type="AlphaFoldDB" id="A0A061GR39"/>
<feature type="domain" description="DUF4216" evidence="1">
    <location>
        <begin position="88"/>
        <end position="161"/>
    </location>
</feature>
<protein>
    <recommendedName>
        <fullName evidence="1">DUF4216 domain-containing protein</fullName>
    </recommendedName>
</protein>
<dbReference type="PANTHER" id="PTHR48258">
    <property type="entry name" value="DUF4218 DOMAIN-CONTAINING PROTEIN-RELATED"/>
    <property type="match status" value="1"/>
</dbReference>
<dbReference type="InParanoid" id="A0A061GR39"/>
<dbReference type="Gramene" id="EOY31986">
    <property type="protein sequence ID" value="EOY31986"/>
    <property type="gene ID" value="TCM_039361"/>
</dbReference>
<dbReference type="Proteomes" id="UP000026915">
    <property type="component" value="Chromosome 9"/>
</dbReference>
<gene>
    <name evidence="2" type="ORF">TCM_039361</name>
</gene>
<dbReference type="HOGENOM" id="CLU_1417445_0_0_1"/>
<evidence type="ECO:0000313" key="3">
    <source>
        <dbReference type="Proteomes" id="UP000026915"/>
    </source>
</evidence>
<organism evidence="2 3">
    <name type="scientific">Theobroma cacao</name>
    <name type="common">Cacao</name>
    <name type="synonym">Cocoa</name>
    <dbReference type="NCBI Taxonomy" id="3641"/>
    <lineage>
        <taxon>Eukaryota</taxon>
        <taxon>Viridiplantae</taxon>
        <taxon>Streptophyta</taxon>
        <taxon>Embryophyta</taxon>
        <taxon>Tracheophyta</taxon>
        <taxon>Spermatophyta</taxon>
        <taxon>Magnoliopsida</taxon>
        <taxon>eudicotyledons</taxon>
        <taxon>Gunneridae</taxon>
        <taxon>Pentapetalae</taxon>
        <taxon>rosids</taxon>
        <taxon>malvids</taxon>
        <taxon>Malvales</taxon>
        <taxon>Malvaceae</taxon>
        <taxon>Byttnerioideae</taxon>
        <taxon>Theobroma</taxon>
    </lineage>
</organism>
<evidence type="ECO:0000259" key="1">
    <source>
        <dbReference type="Pfam" id="PF13952"/>
    </source>
</evidence>
<dbReference type="Pfam" id="PF13952">
    <property type="entry name" value="DUF4216"/>
    <property type="match status" value="1"/>
</dbReference>
<keyword evidence="3" id="KW-1185">Reference proteome</keyword>
<proteinExistence type="predicted"/>
<reference evidence="2 3" key="1">
    <citation type="journal article" date="2013" name="Genome Biol.">
        <title>The genome sequence of the most widely cultivated cacao type and its use to identify candidate genes regulating pod color.</title>
        <authorList>
            <person name="Motamayor J.C."/>
            <person name="Mockaitis K."/>
            <person name="Schmutz J."/>
            <person name="Haiminen N."/>
            <person name="Iii D.L."/>
            <person name="Cornejo O."/>
            <person name="Findley S.D."/>
            <person name="Zheng P."/>
            <person name="Utro F."/>
            <person name="Royaert S."/>
            <person name="Saski C."/>
            <person name="Jenkins J."/>
            <person name="Podicheti R."/>
            <person name="Zhao M."/>
            <person name="Scheffler B.E."/>
            <person name="Stack J.C."/>
            <person name="Feltus F.A."/>
            <person name="Mustiga G.M."/>
            <person name="Amores F."/>
            <person name="Phillips W."/>
            <person name="Marelli J.P."/>
            <person name="May G.D."/>
            <person name="Shapiro H."/>
            <person name="Ma J."/>
            <person name="Bustamante C.D."/>
            <person name="Schnell R.J."/>
            <person name="Main D."/>
            <person name="Gilbert D."/>
            <person name="Parida L."/>
            <person name="Kuhn D.N."/>
        </authorList>
    </citation>
    <scope>NUCLEOTIDE SEQUENCE [LARGE SCALE GENOMIC DNA]</scope>
    <source>
        <strain evidence="3">cv. Matina 1-6</strain>
    </source>
</reference>